<reference evidence="1 2" key="1">
    <citation type="submission" date="2018-02" db="EMBL/GenBank/DDBJ databases">
        <title>Comparative genomes isolates from brazilian mangrove.</title>
        <authorList>
            <person name="Araujo J.E."/>
            <person name="Taketani R.G."/>
            <person name="Silva M.C.P."/>
            <person name="Loureco M.V."/>
            <person name="Andreote F.D."/>
        </authorList>
    </citation>
    <scope>NUCLEOTIDE SEQUENCE [LARGE SCALE GENOMIC DNA]</scope>
    <source>
        <strain evidence="1 2">NAP PRIS-MGV</strain>
    </source>
</reference>
<proteinExistence type="predicted"/>
<accession>A0A2S8F258</accession>
<dbReference type="RefSeq" id="WP_105360212.1">
    <property type="nucleotide sequence ID" value="NZ_PUIB01000032.1"/>
</dbReference>
<dbReference type="EMBL" id="PUIB01000032">
    <property type="protein sequence ID" value="PQO26251.1"/>
    <property type="molecule type" value="Genomic_DNA"/>
</dbReference>
<protein>
    <submittedName>
        <fullName evidence="1">Uncharacterized protein</fullName>
    </submittedName>
</protein>
<name>A0A2S8F258_9BACT</name>
<organism evidence="1 2">
    <name type="scientific">Blastopirellula marina</name>
    <dbReference type="NCBI Taxonomy" id="124"/>
    <lineage>
        <taxon>Bacteria</taxon>
        <taxon>Pseudomonadati</taxon>
        <taxon>Planctomycetota</taxon>
        <taxon>Planctomycetia</taxon>
        <taxon>Pirellulales</taxon>
        <taxon>Pirellulaceae</taxon>
        <taxon>Blastopirellula</taxon>
    </lineage>
</organism>
<dbReference type="Proteomes" id="UP000239388">
    <property type="component" value="Unassembled WGS sequence"/>
</dbReference>
<comment type="caution">
    <text evidence="1">The sequence shown here is derived from an EMBL/GenBank/DDBJ whole genome shotgun (WGS) entry which is preliminary data.</text>
</comment>
<sequence length="83" mass="9811">MKPLKESLAEWTDTDCAMYYLTLALGLVESPTPWDGKKWLFWSNNPVGNLLYEQLRQLAEIGVLQYDDEEERFRWNPEFELPA</sequence>
<evidence type="ECO:0000313" key="2">
    <source>
        <dbReference type="Proteomes" id="UP000239388"/>
    </source>
</evidence>
<gene>
    <name evidence="1" type="ORF">C5Y98_30870</name>
</gene>
<dbReference type="AlphaFoldDB" id="A0A2S8F258"/>
<evidence type="ECO:0000313" key="1">
    <source>
        <dbReference type="EMBL" id="PQO26251.1"/>
    </source>
</evidence>
<dbReference type="OrthoDB" id="1268103at2"/>